<reference evidence="3" key="1">
    <citation type="submission" date="2018-02" db="EMBL/GenBank/DDBJ databases">
        <authorList>
            <person name="Cohen D.B."/>
            <person name="Kent A.D."/>
        </authorList>
    </citation>
    <scope>NUCLEOTIDE SEQUENCE</scope>
</reference>
<feature type="compositionally biased region" description="Polar residues" evidence="1">
    <location>
        <begin position="1"/>
        <end position="12"/>
    </location>
</feature>
<keyword evidence="2" id="KW-0812">Transmembrane</keyword>
<keyword evidence="2" id="KW-0472">Membrane</keyword>
<sequence length="345" mass="39213">MSSSSQRSTRNRGGTLVGEGDPPITGAPATTLLGTTRFGSYYLFSFLDNRMRLQLVRFSLDWVSQSLLQRCWAEPTCARLFRKCYDIRRSYSKDKVVSSKWSCGTVRRSPPFWGTLQPPPVDWEWLVVREDATANAAWTGSLLMRNFATVWSKPVYFILSSSQGLQICFETLRLCGSWSEDGVRLHILFYLLTIVTIVMFMFIFSSLHGELTVTLEDVENHWMLPILGDQDLAEVKLSLSELKVEAALANYIGRKNISLGTQAVRFAPWMDHFKREEDASIRGAAFVTYWLNKRVFAIYSDLFHAEELVGLSCHTVAIAFNSSVVHTFLWEHALDYITKSGVESL</sequence>
<evidence type="ECO:0000256" key="1">
    <source>
        <dbReference type="SAM" id="MobiDB-lite"/>
    </source>
</evidence>
<evidence type="ECO:0000313" key="3">
    <source>
        <dbReference type="EMBL" id="SPC79701.1"/>
    </source>
</evidence>
<feature type="region of interest" description="Disordered" evidence="1">
    <location>
        <begin position="1"/>
        <end position="23"/>
    </location>
</feature>
<protein>
    <recommendedName>
        <fullName evidence="4">Aminotransferase-like plant mobile domain-containing protein</fullName>
    </recommendedName>
</protein>
<feature type="transmembrane region" description="Helical" evidence="2">
    <location>
        <begin position="187"/>
        <end position="207"/>
    </location>
</feature>
<name>A0A2N9EYG9_FAGSY</name>
<evidence type="ECO:0000256" key="2">
    <source>
        <dbReference type="SAM" id="Phobius"/>
    </source>
</evidence>
<gene>
    <name evidence="3" type="ORF">FSB_LOCUS7583</name>
</gene>
<organism evidence="3">
    <name type="scientific">Fagus sylvatica</name>
    <name type="common">Beechnut</name>
    <dbReference type="NCBI Taxonomy" id="28930"/>
    <lineage>
        <taxon>Eukaryota</taxon>
        <taxon>Viridiplantae</taxon>
        <taxon>Streptophyta</taxon>
        <taxon>Embryophyta</taxon>
        <taxon>Tracheophyta</taxon>
        <taxon>Spermatophyta</taxon>
        <taxon>Magnoliopsida</taxon>
        <taxon>eudicotyledons</taxon>
        <taxon>Gunneridae</taxon>
        <taxon>Pentapetalae</taxon>
        <taxon>rosids</taxon>
        <taxon>fabids</taxon>
        <taxon>Fagales</taxon>
        <taxon>Fagaceae</taxon>
        <taxon>Fagus</taxon>
    </lineage>
</organism>
<dbReference type="EMBL" id="OIVN01000407">
    <property type="protein sequence ID" value="SPC79701.1"/>
    <property type="molecule type" value="Genomic_DNA"/>
</dbReference>
<evidence type="ECO:0008006" key="4">
    <source>
        <dbReference type="Google" id="ProtNLM"/>
    </source>
</evidence>
<accession>A0A2N9EYG9</accession>
<proteinExistence type="predicted"/>
<keyword evidence="2" id="KW-1133">Transmembrane helix</keyword>
<dbReference type="AlphaFoldDB" id="A0A2N9EYG9"/>